<dbReference type="InterPro" id="IPR053135">
    <property type="entry name" value="AKR2_Oxidoreductase"/>
</dbReference>
<dbReference type="Pfam" id="PF00248">
    <property type="entry name" value="Aldo_ket_red"/>
    <property type="match status" value="1"/>
</dbReference>
<evidence type="ECO:0000313" key="3">
    <source>
        <dbReference type="Proteomes" id="UP001501337"/>
    </source>
</evidence>
<dbReference type="CDD" id="cd19095">
    <property type="entry name" value="AKR_PA4992-like"/>
    <property type="match status" value="1"/>
</dbReference>
<dbReference type="SUPFAM" id="SSF51430">
    <property type="entry name" value="NAD(P)-linked oxidoreductase"/>
    <property type="match status" value="1"/>
</dbReference>
<dbReference type="PANTHER" id="PTHR43312:SF1">
    <property type="entry name" value="NADP-DEPENDENT OXIDOREDUCTASE DOMAIN-CONTAINING PROTEIN"/>
    <property type="match status" value="1"/>
</dbReference>
<dbReference type="Gene3D" id="3.20.20.100">
    <property type="entry name" value="NADP-dependent oxidoreductase domain"/>
    <property type="match status" value="1"/>
</dbReference>
<dbReference type="InterPro" id="IPR006311">
    <property type="entry name" value="TAT_signal"/>
</dbReference>
<sequence>MTHMDRRTLLRHFASAGAGIMLSKPLELLAAPGAAVTTRKIPGTGQSLAVIGLGTWQTFNVGSDPVLRDQRTEVVSAFFELGGQMIDSSPMYGSSQDFMGYALDKLGHPEQLFSAEKVWTSDGDDTREEVATSADKWNLKRFDLMQVHNLLSWEPHLETLQTMKDNGEIKHVGISTSHGRRHRELEQIMTSHDIDFVQLTYNVLDREVEDRLLPLAQEKGIAVIANRPFGGGSLVSSVQNANEPLPAWARDIDCENWPQVLLKFIVSHPAVTCAIPATTSVEHVRENMGAAQGEMPDEATRQKIVDAVRAL</sequence>
<organism evidence="2 3">
    <name type="scientific">Allohahella marinimesophila</name>
    <dbReference type="NCBI Taxonomy" id="1054972"/>
    <lineage>
        <taxon>Bacteria</taxon>
        <taxon>Pseudomonadati</taxon>
        <taxon>Pseudomonadota</taxon>
        <taxon>Gammaproteobacteria</taxon>
        <taxon>Oceanospirillales</taxon>
        <taxon>Hahellaceae</taxon>
        <taxon>Allohahella</taxon>
    </lineage>
</organism>
<dbReference type="Proteomes" id="UP001501337">
    <property type="component" value="Unassembled WGS sequence"/>
</dbReference>
<protein>
    <submittedName>
        <fullName evidence="2">Aldo/keto reductase</fullName>
    </submittedName>
</protein>
<dbReference type="PROSITE" id="PS51318">
    <property type="entry name" value="TAT"/>
    <property type="match status" value="1"/>
</dbReference>
<dbReference type="InterPro" id="IPR036812">
    <property type="entry name" value="NAD(P)_OxRdtase_dom_sf"/>
</dbReference>
<accession>A0ABP7PFY0</accession>
<comment type="caution">
    <text evidence="2">The sequence shown here is derived from an EMBL/GenBank/DDBJ whole genome shotgun (WGS) entry which is preliminary data.</text>
</comment>
<reference evidence="3" key="1">
    <citation type="journal article" date="2019" name="Int. J. Syst. Evol. Microbiol.">
        <title>The Global Catalogue of Microorganisms (GCM) 10K type strain sequencing project: providing services to taxonomists for standard genome sequencing and annotation.</title>
        <authorList>
            <consortium name="The Broad Institute Genomics Platform"/>
            <consortium name="The Broad Institute Genome Sequencing Center for Infectious Disease"/>
            <person name="Wu L."/>
            <person name="Ma J."/>
        </authorList>
    </citation>
    <scope>NUCLEOTIDE SEQUENCE [LARGE SCALE GENOMIC DNA]</scope>
    <source>
        <strain evidence="3">JCM 17555</strain>
    </source>
</reference>
<keyword evidence="3" id="KW-1185">Reference proteome</keyword>
<proteinExistence type="predicted"/>
<evidence type="ECO:0000259" key="1">
    <source>
        <dbReference type="Pfam" id="PF00248"/>
    </source>
</evidence>
<dbReference type="EMBL" id="BAABBO010000010">
    <property type="protein sequence ID" value="GAA3964934.1"/>
    <property type="molecule type" value="Genomic_DNA"/>
</dbReference>
<dbReference type="RefSeq" id="WP_344806543.1">
    <property type="nucleotide sequence ID" value="NZ_BAABBO010000010.1"/>
</dbReference>
<gene>
    <name evidence="2" type="ORF">GCM10022278_23430</name>
</gene>
<evidence type="ECO:0000313" key="2">
    <source>
        <dbReference type="EMBL" id="GAA3964934.1"/>
    </source>
</evidence>
<feature type="domain" description="NADP-dependent oxidoreductase" evidence="1">
    <location>
        <begin position="51"/>
        <end position="298"/>
    </location>
</feature>
<dbReference type="PANTHER" id="PTHR43312">
    <property type="entry name" value="D-THREO-ALDOSE 1-DEHYDROGENASE"/>
    <property type="match status" value="1"/>
</dbReference>
<dbReference type="InterPro" id="IPR023210">
    <property type="entry name" value="NADP_OxRdtase_dom"/>
</dbReference>
<name>A0ABP7PFY0_9GAMM</name>